<evidence type="ECO:0008006" key="3">
    <source>
        <dbReference type="Google" id="ProtNLM"/>
    </source>
</evidence>
<organism evidence="1 2">
    <name type="scientific">Orbilia blumenaviensis</name>
    <dbReference type="NCBI Taxonomy" id="1796055"/>
    <lineage>
        <taxon>Eukaryota</taxon>
        <taxon>Fungi</taxon>
        <taxon>Dikarya</taxon>
        <taxon>Ascomycota</taxon>
        <taxon>Pezizomycotina</taxon>
        <taxon>Orbiliomycetes</taxon>
        <taxon>Orbiliales</taxon>
        <taxon>Orbiliaceae</taxon>
        <taxon>Orbilia</taxon>
    </lineage>
</organism>
<keyword evidence="2" id="KW-1185">Reference proteome</keyword>
<accession>A0AAV9UA64</accession>
<dbReference type="AlphaFoldDB" id="A0AAV9UA64"/>
<proteinExistence type="predicted"/>
<dbReference type="Proteomes" id="UP001373714">
    <property type="component" value="Unassembled WGS sequence"/>
</dbReference>
<evidence type="ECO:0000313" key="1">
    <source>
        <dbReference type="EMBL" id="KAK6338472.1"/>
    </source>
</evidence>
<name>A0AAV9UA64_9PEZI</name>
<comment type="caution">
    <text evidence="1">The sequence shown here is derived from an EMBL/GenBank/DDBJ whole genome shotgun (WGS) entry which is preliminary data.</text>
</comment>
<protein>
    <recommendedName>
        <fullName evidence="3">Fungal N-terminal domain-containing protein</fullName>
    </recommendedName>
</protein>
<reference evidence="1 2" key="1">
    <citation type="submission" date="2019-10" db="EMBL/GenBank/DDBJ databases">
        <authorList>
            <person name="Palmer J.M."/>
        </authorList>
    </citation>
    <scope>NUCLEOTIDE SEQUENCE [LARGE SCALE GENOMIC DNA]</scope>
    <source>
        <strain evidence="1 2">TWF730</strain>
    </source>
</reference>
<sequence>MDPFSITVSVSSLIVVCTRIIKLSSDVSAAYRSASFTLSAIASECAVISASLTRLQNMLLNEPERLGALADNLDTALLGCALTMSVLQEQIGGLAKETEGGERQVKKFKYVLEQDYLKELLQQIRGQQVSITLLLQTYQRYG</sequence>
<evidence type="ECO:0000313" key="2">
    <source>
        <dbReference type="Proteomes" id="UP001373714"/>
    </source>
</evidence>
<dbReference type="EMBL" id="JAVHNS010000012">
    <property type="protein sequence ID" value="KAK6338472.1"/>
    <property type="molecule type" value="Genomic_DNA"/>
</dbReference>
<gene>
    <name evidence="1" type="ORF">TWF730_002535</name>
</gene>